<dbReference type="PROSITE" id="PS50405">
    <property type="entry name" value="GST_CTER"/>
    <property type="match status" value="1"/>
</dbReference>
<feature type="domain" description="GST N-terminal" evidence="2">
    <location>
        <begin position="3"/>
        <end position="84"/>
    </location>
</feature>
<dbReference type="Gene3D" id="3.40.30.10">
    <property type="entry name" value="Glutaredoxin"/>
    <property type="match status" value="1"/>
</dbReference>
<dbReference type="EMBL" id="KV441404">
    <property type="protein sequence ID" value="OAF56282.1"/>
    <property type="molecule type" value="Genomic_DNA"/>
</dbReference>
<gene>
    <name evidence="4" type="primary">URE2</name>
    <name evidence="4" type="ORF">VC83_06840</name>
</gene>
<dbReference type="Pfam" id="PF13409">
    <property type="entry name" value="GST_N_2"/>
    <property type="match status" value="1"/>
</dbReference>
<dbReference type="InterPro" id="IPR040079">
    <property type="entry name" value="Glutathione_S-Trfase"/>
</dbReference>
<dbReference type="InterPro" id="IPR036282">
    <property type="entry name" value="Glutathione-S-Trfase_C_sf"/>
</dbReference>
<accession>A0A177A485</accession>
<dbReference type="PROSITE" id="PS50404">
    <property type="entry name" value="GST_NTER"/>
    <property type="match status" value="1"/>
</dbReference>
<dbReference type="InterPro" id="IPR010987">
    <property type="entry name" value="Glutathione-S-Trfase_C-like"/>
</dbReference>
<dbReference type="PANTHER" id="PTHR44051">
    <property type="entry name" value="GLUTATHIONE S-TRANSFERASE-RELATED"/>
    <property type="match status" value="1"/>
</dbReference>
<dbReference type="SFLD" id="SFLDG00358">
    <property type="entry name" value="Main_(cytGST)"/>
    <property type="match status" value="1"/>
</dbReference>
<dbReference type="Pfam" id="PF14497">
    <property type="entry name" value="GST_C_3"/>
    <property type="match status" value="1"/>
</dbReference>
<organism evidence="4">
    <name type="scientific">Pseudogymnoascus destructans</name>
    <dbReference type="NCBI Taxonomy" id="655981"/>
    <lineage>
        <taxon>Eukaryota</taxon>
        <taxon>Fungi</taxon>
        <taxon>Dikarya</taxon>
        <taxon>Ascomycota</taxon>
        <taxon>Pezizomycotina</taxon>
        <taxon>Leotiomycetes</taxon>
        <taxon>Thelebolales</taxon>
        <taxon>Thelebolaceae</taxon>
        <taxon>Pseudogymnoascus</taxon>
    </lineage>
</organism>
<evidence type="ECO:0000256" key="1">
    <source>
        <dbReference type="ARBA" id="ARBA00007409"/>
    </source>
</evidence>
<dbReference type="InterPro" id="IPR036249">
    <property type="entry name" value="Thioredoxin-like_sf"/>
</dbReference>
<protein>
    <submittedName>
        <fullName evidence="4">Glutathione S-transferase, nitrogen catabolite repression regulator</fullName>
    </submittedName>
</protein>
<dbReference type="GO" id="GO:0016740">
    <property type="term" value="F:transferase activity"/>
    <property type="evidence" value="ECO:0007669"/>
    <property type="project" value="UniProtKB-KW"/>
</dbReference>
<dbReference type="SFLD" id="SFLDS00019">
    <property type="entry name" value="Glutathione_Transferase_(cytos"/>
    <property type="match status" value="1"/>
</dbReference>
<evidence type="ECO:0000259" key="3">
    <source>
        <dbReference type="PROSITE" id="PS50405"/>
    </source>
</evidence>
<dbReference type="RefSeq" id="XP_024321578.1">
    <property type="nucleotide sequence ID" value="XM_024470428.1"/>
</dbReference>
<dbReference type="VEuPathDB" id="FungiDB:GMDG_04316"/>
<name>A0A177A485_9PEZI</name>
<dbReference type="Proteomes" id="UP000077154">
    <property type="component" value="Unassembled WGS sequence"/>
</dbReference>
<sequence>MVQPIKLYTVAAGPNPWKVAIFLEELGIPYTNELRTFAELKEEPYLDINPNGRVPAIQDPNTGITVSESGAILQYLAETYDTTYKFHHASGQEKYSEYQWLHFQTSGQGPYFGQKAWFSNYHAEKLPSAETRYEGEIRRVLGVVELHLSKTKTDYLVGNSYSYADLAWTTWNQLIGWLAADIDVKKDFPLFAAWNERIQNRSSVIKVAADKATLQ</sequence>
<dbReference type="SUPFAM" id="SSF47616">
    <property type="entry name" value="GST C-terminal domain-like"/>
    <property type="match status" value="1"/>
</dbReference>
<dbReference type="InterPro" id="IPR004046">
    <property type="entry name" value="GST_C"/>
</dbReference>
<dbReference type="SUPFAM" id="SSF52833">
    <property type="entry name" value="Thioredoxin-like"/>
    <property type="match status" value="1"/>
</dbReference>
<dbReference type="SFLD" id="SFLDG01151">
    <property type="entry name" value="Main.2:_Nu-like"/>
    <property type="match status" value="1"/>
</dbReference>
<evidence type="ECO:0000259" key="2">
    <source>
        <dbReference type="PROSITE" id="PS50404"/>
    </source>
</evidence>
<dbReference type="PANTHER" id="PTHR44051:SF3">
    <property type="entry name" value="TRANSCRIPTIONAL REGULATOR URE2"/>
    <property type="match status" value="1"/>
</dbReference>
<evidence type="ECO:0000313" key="4">
    <source>
        <dbReference type="EMBL" id="OAF56282.1"/>
    </source>
</evidence>
<dbReference type="eggNOG" id="KOG0867">
    <property type="taxonomic scope" value="Eukaryota"/>
</dbReference>
<reference evidence="4" key="1">
    <citation type="submission" date="2016-03" db="EMBL/GenBank/DDBJ databases">
        <title>Updated assembly of Pseudogymnoascus destructans, the fungus causing white-nose syndrome of bats.</title>
        <authorList>
            <person name="Palmer J.M."/>
            <person name="Drees K.P."/>
            <person name="Foster J.T."/>
            <person name="Lindner D.L."/>
        </authorList>
    </citation>
    <scope>NUCLEOTIDE SEQUENCE [LARGE SCALE GENOMIC DNA]</scope>
    <source>
        <strain evidence="4">20631-21</strain>
    </source>
</reference>
<proteinExistence type="inferred from homology"/>
<dbReference type="CDD" id="cd03048">
    <property type="entry name" value="GST_N_Ure2p_like"/>
    <property type="match status" value="1"/>
</dbReference>
<comment type="similarity">
    <text evidence="1">Belongs to the GST superfamily.</text>
</comment>
<dbReference type="Gene3D" id="1.20.1050.10">
    <property type="match status" value="1"/>
</dbReference>
<feature type="domain" description="GST C-terminal" evidence="3">
    <location>
        <begin position="90"/>
        <end position="215"/>
    </location>
</feature>
<dbReference type="InterPro" id="IPR004045">
    <property type="entry name" value="Glutathione_S-Trfase_N"/>
</dbReference>
<keyword evidence="4" id="KW-0808">Transferase</keyword>
<dbReference type="GeneID" id="36289895"/>
<dbReference type="AlphaFoldDB" id="A0A177A485"/>
<dbReference type="OrthoDB" id="422574at2759"/>